<evidence type="ECO:0000313" key="3">
    <source>
        <dbReference type="Proteomes" id="UP001151760"/>
    </source>
</evidence>
<accession>A0ABQ4ZL98</accession>
<dbReference type="Pfam" id="PF03732">
    <property type="entry name" value="Retrotrans_gag"/>
    <property type="match status" value="1"/>
</dbReference>
<reference evidence="2" key="2">
    <citation type="submission" date="2022-01" db="EMBL/GenBank/DDBJ databases">
        <authorList>
            <person name="Yamashiro T."/>
            <person name="Shiraishi A."/>
            <person name="Satake H."/>
            <person name="Nakayama K."/>
        </authorList>
    </citation>
    <scope>NUCLEOTIDE SEQUENCE</scope>
</reference>
<dbReference type="PANTHER" id="PTHR35046:SF26">
    <property type="entry name" value="RNA-DIRECTED DNA POLYMERASE"/>
    <property type="match status" value="1"/>
</dbReference>
<dbReference type="EMBL" id="BQNB010011467">
    <property type="protein sequence ID" value="GJS90944.1"/>
    <property type="molecule type" value="Genomic_DNA"/>
</dbReference>
<reference evidence="2" key="1">
    <citation type="journal article" date="2022" name="Int. J. Mol. Sci.">
        <title>Draft Genome of Tanacetum Coccineum: Genomic Comparison of Closely Related Tanacetum-Family Plants.</title>
        <authorList>
            <person name="Yamashiro T."/>
            <person name="Shiraishi A."/>
            <person name="Nakayama K."/>
            <person name="Satake H."/>
        </authorList>
    </citation>
    <scope>NUCLEOTIDE SEQUENCE</scope>
</reference>
<keyword evidence="3" id="KW-1185">Reference proteome</keyword>
<evidence type="ECO:0000313" key="2">
    <source>
        <dbReference type="EMBL" id="GJS90944.1"/>
    </source>
</evidence>
<dbReference type="Proteomes" id="UP001151760">
    <property type="component" value="Unassembled WGS sequence"/>
</dbReference>
<protein>
    <submittedName>
        <fullName evidence="2">Unclassified retrotransposon protein</fullName>
    </submittedName>
</protein>
<comment type="caution">
    <text evidence="2">The sequence shown here is derived from an EMBL/GenBank/DDBJ whole genome shotgun (WGS) entry which is preliminary data.</text>
</comment>
<organism evidence="2 3">
    <name type="scientific">Tanacetum coccineum</name>
    <dbReference type="NCBI Taxonomy" id="301880"/>
    <lineage>
        <taxon>Eukaryota</taxon>
        <taxon>Viridiplantae</taxon>
        <taxon>Streptophyta</taxon>
        <taxon>Embryophyta</taxon>
        <taxon>Tracheophyta</taxon>
        <taxon>Spermatophyta</taxon>
        <taxon>Magnoliopsida</taxon>
        <taxon>eudicotyledons</taxon>
        <taxon>Gunneridae</taxon>
        <taxon>Pentapetalae</taxon>
        <taxon>asterids</taxon>
        <taxon>campanulids</taxon>
        <taxon>Asterales</taxon>
        <taxon>Asteraceae</taxon>
        <taxon>Asteroideae</taxon>
        <taxon>Anthemideae</taxon>
        <taxon>Anthemidinae</taxon>
        <taxon>Tanacetum</taxon>
    </lineage>
</organism>
<evidence type="ECO:0000259" key="1">
    <source>
        <dbReference type="Pfam" id="PF03732"/>
    </source>
</evidence>
<gene>
    <name evidence="2" type="ORF">Tco_0773580</name>
</gene>
<proteinExistence type="predicted"/>
<dbReference type="PANTHER" id="PTHR35046">
    <property type="entry name" value="ZINC KNUCKLE (CCHC-TYPE) FAMILY PROTEIN"/>
    <property type="match status" value="1"/>
</dbReference>
<feature type="domain" description="Retrotransposon gag" evidence="1">
    <location>
        <begin position="27"/>
        <end position="114"/>
    </location>
</feature>
<dbReference type="InterPro" id="IPR005162">
    <property type="entry name" value="Retrotrans_gag_dom"/>
</dbReference>
<name>A0ABQ4ZL98_9ASTR</name>
<sequence>MENAWEWIRTLERYYDYKETTDDNKVKIVALKLRKYASTWWSNVCLKRERMGKEKIRTWPKMKAKMKQKFLPPHHIQASFSQLHSLKQGAGSAEDYSREFEVAWSNEMRHTEDRSQTLFAIWKELEP</sequence>